<dbReference type="PANTHER" id="PTHR33434">
    <property type="entry name" value="DEGV DOMAIN-CONTAINING PROTEIN DR_1986-RELATED"/>
    <property type="match status" value="1"/>
</dbReference>
<evidence type="ECO:0000256" key="2">
    <source>
        <dbReference type="ARBA" id="ARBA00023121"/>
    </source>
</evidence>
<dbReference type="Pfam" id="PF02645">
    <property type="entry name" value="DegV"/>
    <property type="match status" value="1"/>
</dbReference>
<dbReference type="NCBIfam" id="TIGR00762">
    <property type="entry name" value="DegV"/>
    <property type="match status" value="1"/>
</dbReference>
<comment type="function">
    <text evidence="1">May bind long-chain fatty acids, such as palmitate, and may play a role in lipid transport or fatty acid metabolism.</text>
</comment>
<evidence type="ECO:0000256" key="1">
    <source>
        <dbReference type="ARBA" id="ARBA00003238"/>
    </source>
</evidence>
<dbReference type="SUPFAM" id="SSF82549">
    <property type="entry name" value="DAK1/DegV-like"/>
    <property type="match status" value="1"/>
</dbReference>
<keyword evidence="4" id="KW-1185">Reference proteome</keyword>
<comment type="caution">
    <text evidence="3">The sequence shown here is derived from an EMBL/GenBank/DDBJ whole genome shotgun (WGS) entry which is preliminary data.</text>
</comment>
<accession>A0ABV8X5G0</accession>
<dbReference type="InterPro" id="IPR050270">
    <property type="entry name" value="DegV_domain_contain"/>
</dbReference>
<dbReference type="Proteomes" id="UP001595817">
    <property type="component" value="Unassembled WGS sequence"/>
</dbReference>
<dbReference type="EMBL" id="JBHSEC010000019">
    <property type="protein sequence ID" value="MFC4410766.1"/>
    <property type="molecule type" value="Genomic_DNA"/>
</dbReference>
<dbReference type="InterPro" id="IPR003797">
    <property type="entry name" value="DegV"/>
</dbReference>
<proteinExistence type="predicted"/>
<gene>
    <name evidence="3" type="ORF">ACFOZY_10100</name>
</gene>
<protein>
    <submittedName>
        <fullName evidence="3">DegV family protein</fullName>
    </submittedName>
</protein>
<reference evidence="4" key="1">
    <citation type="journal article" date="2019" name="Int. J. Syst. Evol. Microbiol.">
        <title>The Global Catalogue of Microorganisms (GCM) 10K type strain sequencing project: providing services to taxonomists for standard genome sequencing and annotation.</title>
        <authorList>
            <consortium name="The Broad Institute Genomics Platform"/>
            <consortium name="The Broad Institute Genome Sequencing Center for Infectious Disease"/>
            <person name="Wu L."/>
            <person name="Ma J."/>
        </authorList>
    </citation>
    <scope>NUCLEOTIDE SEQUENCE [LARGE SCALE GENOMIC DNA]</scope>
    <source>
        <strain evidence="4">CCUG 59778</strain>
    </source>
</reference>
<evidence type="ECO:0000313" key="3">
    <source>
        <dbReference type="EMBL" id="MFC4410766.1"/>
    </source>
</evidence>
<dbReference type="PANTHER" id="PTHR33434:SF2">
    <property type="entry name" value="FATTY ACID-BINDING PROTEIN TM_1468"/>
    <property type="match status" value="1"/>
</dbReference>
<keyword evidence="2" id="KW-0446">Lipid-binding</keyword>
<dbReference type="PROSITE" id="PS51482">
    <property type="entry name" value="DEGV"/>
    <property type="match status" value="1"/>
</dbReference>
<evidence type="ECO:0000313" key="4">
    <source>
        <dbReference type="Proteomes" id="UP001595817"/>
    </source>
</evidence>
<dbReference type="Gene3D" id="3.40.50.10170">
    <property type="match status" value="1"/>
</dbReference>
<organism evidence="3 4">
    <name type="scientific">Chungangia koreensis</name>
    <dbReference type="NCBI Taxonomy" id="752657"/>
    <lineage>
        <taxon>Bacteria</taxon>
        <taxon>Bacillati</taxon>
        <taxon>Bacillota</taxon>
        <taxon>Bacilli</taxon>
        <taxon>Lactobacillales</taxon>
        <taxon>Chungangia</taxon>
    </lineage>
</organism>
<name>A0ABV8X5G0_9LACT</name>
<dbReference type="Gene3D" id="3.30.1180.10">
    <property type="match status" value="1"/>
</dbReference>
<dbReference type="RefSeq" id="WP_378154976.1">
    <property type="nucleotide sequence ID" value="NZ_JBHSEC010000019.1"/>
</dbReference>
<sequence>MEKKPLAWVVDSTAFITDELKNHPDVYVIPLNIHFGDQQYQDGIDLTPEELYQKIETAEEFPKTSQPAAGEFAKVFESISERYDAAIAVHLTAKLSGTLASSMAGAEMTDFPVHFVDSNSLSVGITRLVERGMELAETGKSPEEIAETLKTYTSNFRNYILIGELDQLYKGGRMSGVQFFLGSMLKIKPIVQITPEGELQAIDKVRSEKKAMQYLVDRISESYQNDGISKVYLMHGGSQDKADELQASLKEQVPSLEVVTGDISSTLGVHAGRGTVAALWFVEKD</sequence>
<dbReference type="InterPro" id="IPR043168">
    <property type="entry name" value="DegV_C"/>
</dbReference>